<feature type="region of interest" description="Disordered" evidence="7">
    <location>
        <begin position="1"/>
        <end position="24"/>
    </location>
</feature>
<feature type="compositionally biased region" description="Basic and acidic residues" evidence="7">
    <location>
        <begin position="11"/>
        <end position="20"/>
    </location>
</feature>
<feature type="domain" description="MacB-like periplasmic core" evidence="10">
    <location>
        <begin position="47"/>
        <end position="256"/>
    </location>
</feature>
<feature type="transmembrane region" description="Helical" evidence="8">
    <location>
        <begin position="345"/>
        <end position="369"/>
    </location>
</feature>
<keyword evidence="3 8" id="KW-0812">Transmembrane</keyword>
<accession>A0ABQ4FTH5</accession>
<evidence type="ECO:0000256" key="7">
    <source>
        <dbReference type="SAM" id="MobiDB-lite"/>
    </source>
</evidence>
<dbReference type="Pfam" id="PF12704">
    <property type="entry name" value="MacB_PCD"/>
    <property type="match status" value="1"/>
</dbReference>
<dbReference type="PANTHER" id="PTHR30572">
    <property type="entry name" value="MEMBRANE COMPONENT OF TRANSPORTER-RELATED"/>
    <property type="match status" value="1"/>
</dbReference>
<evidence type="ECO:0000256" key="5">
    <source>
        <dbReference type="ARBA" id="ARBA00023136"/>
    </source>
</evidence>
<protein>
    <submittedName>
        <fullName evidence="11">ABC transporter permease</fullName>
    </submittedName>
</protein>
<evidence type="ECO:0000313" key="11">
    <source>
        <dbReference type="EMBL" id="GIH38076.1"/>
    </source>
</evidence>
<evidence type="ECO:0000256" key="2">
    <source>
        <dbReference type="ARBA" id="ARBA00022475"/>
    </source>
</evidence>
<sequence>MPIGGGAGPGESHEQPDGRKAPLPRLRAADLLATGTLGVRTRRTRAVLSALGIAIGIAAIVAVLGVTRSSQSALLAQIDRLGTNLLTVVNGRDLGGAEATLPVDAARMIRRMTGVLHVAPTTQLAARNVYRNARVPSGQTGGLAVRACDPSLPAALDGRVRRGRFLDAATAGYPVTVLGYEAARTLGITGTGPDVRVWLGGHWFSVAGILDPLPLAPEIDRSALVGFPVAARLLGYDGHPSRLYVRVAQDRVEQVAGLLALTTDPANPEQAEVNRPSDALTARLAVAQSGAALFLGLGAIALLVGGIGIGNIMVISVLERRGEIGLRRSLGATRRHVAGQFLTESLVLAAIGGAGGVAIGCLVTAGLSASRGWDLLIPPEALWGGPAVALAVGALAGLYPALRAAALAPTDALRTV</sequence>
<dbReference type="Proteomes" id="UP000603904">
    <property type="component" value="Unassembled WGS sequence"/>
</dbReference>
<reference evidence="11 12" key="1">
    <citation type="submission" date="2021-01" db="EMBL/GenBank/DDBJ databases">
        <title>Whole genome shotgun sequence of Microbispora corallina NBRC 16416.</title>
        <authorList>
            <person name="Komaki H."/>
            <person name="Tamura T."/>
        </authorList>
    </citation>
    <scope>NUCLEOTIDE SEQUENCE [LARGE SCALE GENOMIC DNA]</scope>
    <source>
        <strain evidence="11 12">NBRC 16416</strain>
    </source>
</reference>
<feature type="domain" description="ABC3 transporter permease C-terminal" evidence="9">
    <location>
        <begin position="297"/>
        <end position="407"/>
    </location>
</feature>
<evidence type="ECO:0000259" key="9">
    <source>
        <dbReference type="Pfam" id="PF02687"/>
    </source>
</evidence>
<gene>
    <name evidence="11" type="ORF">Mco01_10760</name>
</gene>
<keyword evidence="12" id="KW-1185">Reference proteome</keyword>
<keyword evidence="4 8" id="KW-1133">Transmembrane helix</keyword>
<evidence type="ECO:0000256" key="8">
    <source>
        <dbReference type="SAM" id="Phobius"/>
    </source>
</evidence>
<evidence type="ECO:0000256" key="4">
    <source>
        <dbReference type="ARBA" id="ARBA00022989"/>
    </source>
</evidence>
<organism evidence="11 12">
    <name type="scientific">Microbispora corallina</name>
    <dbReference type="NCBI Taxonomy" id="83302"/>
    <lineage>
        <taxon>Bacteria</taxon>
        <taxon>Bacillati</taxon>
        <taxon>Actinomycetota</taxon>
        <taxon>Actinomycetes</taxon>
        <taxon>Streptosporangiales</taxon>
        <taxon>Streptosporangiaceae</taxon>
        <taxon>Microbispora</taxon>
    </lineage>
</organism>
<evidence type="ECO:0000259" key="10">
    <source>
        <dbReference type="Pfam" id="PF12704"/>
    </source>
</evidence>
<dbReference type="Pfam" id="PF02687">
    <property type="entry name" value="FtsX"/>
    <property type="match status" value="1"/>
</dbReference>
<name>A0ABQ4FTH5_9ACTN</name>
<dbReference type="InterPro" id="IPR003838">
    <property type="entry name" value="ABC3_permease_C"/>
</dbReference>
<comment type="subcellular location">
    <subcellularLocation>
        <location evidence="1">Cell membrane</location>
        <topology evidence="1">Multi-pass membrane protein</topology>
    </subcellularLocation>
</comment>
<dbReference type="EMBL" id="BOOC01000003">
    <property type="protein sequence ID" value="GIH38076.1"/>
    <property type="molecule type" value="Genomic_DNA"/>
</dbReference>
<evidence type="ECO:0000313" key="12">
    <source>
        <dbReference type="Proteomes" id="UP000603904"/>
    </source>
</evidence>
<keyword evidence="5 8" id="KW-0472">Membrane</keyword>
<dbReference type="InterPro" id="IPR025857">
    <property type="entry name" value="MacB_PCD"/>
</dbReference>
<comment type="caution">
    <text evidence="11">The sequence shown here is derived from an EMBL/GenBank/DDBJ whole genome shotgun (WGS) entry which is preliminary data.</text>
</comment>
<comment type="similarity">
    <text evidence="6">Belongs to the ABC-4 integral membrane protein family.</text>
</comment>
<feature type="transmembrane region" description="Helical" evidence="8">
    <location>
        <begin position="291"/>
        <end position="318"/>
    </location>
</feature>
<evidence type="ECO:0000256" key="3">
    <source>
        <dbReference type="ARBA" id="ARBA00022692"/>
    </source>
</evidence>
<dbReference type="InterPro" id="IPR050250">
    <property type="entry name" value="Macrolide_Exporter_MacB"/>
</dbReference>
<keyword evidence="2" id="KW-1003">Cell membrane</keyword>
<evidence type="ECO:0000256" key="1">
    <source>
        <dbReference type="ARBA" id="ARBA00004651"/>
    </source>
</evidence>
<feature type="transmembrane region" description="Helical" evidence="8">
    <location>
        <begin position="381"/>
        <end position="402"/>
    </location>
</feature>
<dbReference type="PANTHER" id="PTHR30572:SF4">
    <property type="entry name" value="ABC TRANSPORTER PERMEASE YTRF"/>
    <property type="match status" value="1"/>
</dbReference>
<feature type="transmembrane region" description="Helical" evidence="8">
    <location>
        <begin position="46"/>
        <end position="66"/>
    </location>
</feature>
<proteinExistence type="inferred from homology"/>
<evidence type="ECO:0000256" key="6">
    <source>
        <dbReference type="ARBA" id="ARBA00038076"/>
    </source>
</evidence>